<reference evidence="1" key="1">
    <citation type="submission" date="2021-01" db="EMBL/GenBank/DDBJ databases">
        <title>Phytophthora aleatoria, a newly-described species from Pinus radiata is distinct from Phytophthora cactorum isolates based on comparative genomics.</title>
        <authorList>
            <person name="Mcdougal R."/>
            <person name="Panda P."/>
            <person name="Williams N."/>
            <person name="Studholme D.J."/>
        </authorList>
    </citation>
    <scope>NUCLEOTIDE SEQUENCE</scope>
    <source>
        <strain evidence="1">NZFS 4037</strain>
    </source>
</reference>
<proteinExistence type="predicted"/>
<comment type="caution">
    <text evidence="1">The sequence shown here is derived from an EMBL/GenBank/DDBJ whole genome shotgun (WGS) entry which is preliminary data.</text>
</comment>
<name>A0A8J5MCU0_9STRA</name>
<organism evidence="1 2">
    <name type="scientific">Phytophthora aleatoria</name>
    <dbReference type="NCBI Taxonomy" id="2496075"/>
    <lineage>
        <taxon>Eukaryota</taxon>
        <taxon>Sar</taxon>
        <taxon>Stramenopiles</taxon>
        <taxon>Oomycota</taxon>
        <taxon>Peronosporomycetes</taxon>
        <taxon>Peronosporales</taxon>
        <taxon>Peronosporaceae</taxon>
        <taxon>Phytophthora</taxon>
    </lineage>
</organism>
<gene>
    <name evidence="1" type="ORF">JG688_00016504</name>
</gene>
<dbReference type="AlphaFoldDB" id="A0A8J5MCU0"/>
<sequence length="87" mass="9617">MDVDEDVLLAAVVTSESAVVDTLWVASKKEKTNILTLPPLAALNLPPTFYIPSRHVLLRCCSIWPRWAASTRQHIPLAPLELGCYSC</sequence>
<accession>A0A8J5MCU0</accession>
<keyword evidence="2" id="KW-1185">Reference proteome</keyword>
<dbReference type="Proteomes" id="UP000709295">
    <property type="component" value="Unassembled WGS sequence"/>
</dbReference>
<protein>
    <submittedName>
        <fullName evidence="1">Uncharacterized protein</fullName>
    </submittedName>
</protein>
<dbReference type="EMBL" id="JAENGY010002080">
    <property type="protein sequence ID" value="KAG6945538.1"/>
    <property type="molecule type" value="Genomic_DNA"/>
</dbReference>
<evidence type="ECO:0000313" key="1">
    <source>
        <dbReference type="EMBL" id="KAG6945538.1"/>
    </source>
</evidence>
<evidence type="ECO:0000313" key="2">
    <source>
        <dbReference type="Proteomes" id="UP000709295"/>
    </source>
</evidence>